<keyword evidence="11" id="KW-0067">ATP-binding</keyword>
<dbReference type="SMART" id="SM00304">
    <property type="entry name" value="HAMP"/>
    <property type="match status" value="1"/>
</dbReference>
<proteinExistence type="predicted"/>
<keyword evidence="6" id="KW-0597">Phosphoprotein</keyword>
<dbReference type="PROSITE" id="PS50109">
    <property type="entry name" value="HIS_KIN"/>
    <property type="match status" value="1"/>
</dbReference>
<accession>A0A848LBX1</accession>
<reference evidence="19 20" key="1">
    <citation type="submission" date="2020-04" db="EMBL/GenBank/DDBJ databases">
        <title>Draft genome of Pyxidicoccus fallax type strain.</title>
        <authorList>
            <person name="Whitworth D.E."/>
        </authorList>
    </citation>
    <scope>NUCLEOTIDE SEQUENCE [LARGE SCALE GENOMIC DNA]</scope>
    <source>
        <strain evidence="19 20">DSM 14698</strain>
    </source>
</reference>
<comment type="catalytic activity">
    <reaction evidence="1">
        <text>ATP + protein L-histidine = ADP + protein N-phospho-L-histidine.</text>
        <dbReference type="EC" id="2.7.13.3"/>
    </reaction>
</comment>
<dbReference type="PANTHER" id="PTHR45436:SF9">
    <property type="entry name" value="SENSOR PROTEIN"/>
    <property type="match status" value="1"/>
</dbReference>
<organism evidence="19 20">
    <name type="scientific">Pyxidicoccus fallax</name>
    <dbReference type="NCBI Taxonomy" id="394095"/>
    <lineage>
        <taxon>Bacteria</taxon>
        <taxon>Pseudomonadati</taxon>
        <taxon>Myxococcota</taxon>
        <taxon>Myxococcia</taxon>
        <taxon>Myxococcales</taxon>
        <taxon>Cystobacterineae</taxon>
        <taxon>Myxococcaceae</taxon>
        <taxon>Pyxidicoccus</taxon>
    </lineage>
</organism>
<dbReference type="EC" id="2.7.13.3" evidence="3"/>
<dbReference type="Proteomes" id="UP000518300">
    <property type="component" value="Unassembled WGS sequence"/>
</dbReference>
<dbReference type="GO" id="GO:0000155">
    <property type="term" value="F:phosphorelay sensor kinase activity"/>
    <property type="evidence" value="ECO:0007669"/>
    <property type="project" value="InterPro"/>
</dbReference>
<evidence type="ECO:0000256" key="16">
    <source>
        <dbReference type="SAM" id="Phobius"/>
    </source>
</evidence>
<dbReference type="Gene3D" id="6.10.340.10">
    <property type="match status" value="1"/>
</dbReference>
<dbReference type="Gene3D" id="3.30.565.10">
    <property type="entry name" value="Histidine kinase-like ATPase, C-terminal domain"/>
    <property type="match status" value="1"/>
</dbReference>
<dbReference type="SUPFAM" id="SSF55874">
    <property type="entry name" value="ATPase domain of HSP90 chaperone/DNA topoisomerase II/histidine kinase"/>
    <property type="match status" value="1"/>
</dbReference>
<evidence type="ECO:0000256" key="4">
    <source>
        <dbReference type="ARBA" id="ARBA00022475"/>
    </source>
</evidence>
<feature type="compositionally biased region" description="Basic and acidic residues" evidence="15">
    <location>
        <begin position="468"/>
        <end position="486"/>
    </location>
</feature>
<protein>
    <recommendedName>
        <fullName evidence="3">histidine kinase</fullName>
        <ecNumber evidence="3">2.7.13.3</ecNumber>
    </recommendedName>
</protein>
<evidence type="ECO:0000256" key="15">
    <source>
        <dbReference type="SAM" id="MobiDB-lite"/>
    </source>
</evidence>
<dbReference type="PRINTS" id="PR00344">
    <property type="entry name" value="BCTRLSENSOR"/>
</dbReference>
<evidence type="ECO:0000256" key="9">
    <source>
        <dbReference type="ARBA" id="ARBA00022741"/>
    </source>
</evidence>
<dbReference type="EMBL" id="JABBJJ010000053">
    <property type="protein sequence ID" value="NMO15984.1"/>
    <property type="molecule type" value="Genomic_DNA"/>
</dbReference>
<dbReference type="InterPro" id="IPR004358">
    <property type="entry name" value="Sig_transdc_His_kin-like_C"/>
</dbReference>
<evidence type="ECO:0000256" key="2">
    <source>
        <dbReference type="ARBA" id="ARBA00004533"/>
    </source>
</evidence>
<dbReference type="Pfam" id="PF00512">
    <property type="entry name" value="HisKA"/>
    <property type="match status" value="1"/>
</dbReference>
<evidence type="ECO:0000256" key="6">
    <source>
        <dbReference type="ARBA" id="ARBA00022553"/>
    </source>
</evidence>
<dbReference type="NCBIfam" id="TIGR01386">
    <property type="entry name" value="cztS_silS_copS"/>
    <property type="match status" value="1"/>
</dbReference>
<keyword evidence="14 16" id="KW-0472">Membrane</keyword>
<evidence type="ECO:0000313" key="20">
    <source>
        <dbReference type="Proteomes" id="UP000518300"/>
    </source>
</evidence>
<dbReference type="Pfam" id="PF02518">
    <property type="entry name" value="HATPase_c"/>
    <property type="match status" value="1"/>
</dbReference>
<gene>
    <name evidence="19" type="ORF">HG543_14160</name>
</gene>
<keyword evidence="9" id="KW-0547">Nucleotide-binding</keyword>
<keyword evidence="20" id="KW-1185">Reference proteome</keyword>
<keyword evidence="13" id="KW-0902">Two-component regulatory system</keyword>
<dbReference type="PROSITE" id="PS50885">
    <property type="entry name" value="HAMP"/>
    <property type="match status" value="1"/>
</dbReference>
<evidence type="ECO:0000256" key="3">
    <source>
        <dbReference type="ARBA" id="ARBA00012438"/>
    </source>
</evidence>
<evidence type="ECO:0000256" key="1">
    <source>
        <dbReference type="ARBA" id="ARBA00000085"/>
    </source>
</evidence>
<dbReference type="InterPro" id="IPR036097">
    <property type="entry name" value="HisK_dim/P_sf"/>
</dbReference>
<sequence>MKVSIATRLAVMFAVASLAVFSLVGFALKRVLHRELDQHQLSEVNTRLDYASMMIARNDSAERWQGVRNKLDALTPLDGSARFWVMCPDERFQYGDQLELLRERLSTLPNGPFVLDLDEHSLRASARRIEANGQRPAVELVTAVDSTRFIGTQKAFTGALVALCLGGVALVALLGYRIARMGLAPVASLSREAQSLSPRDLSQRLKPSPLPRELGDLVTSFNGALDRVERAYAKLEGFNADVAHELRTPLTNIIGQTQVALSKERTADQLEEVLQSNLEELDRLRAIVNDMLFLARADQGATALDRVHASAAEEVSKTVEYLEVLQEEAGVTVRVEGDAQASFERSLFRRAASNLLLNAIEHSEPGAEIVVGISRRDSEVRVAVTNPGAPIPEPHLERLFDRFYRADGARRNSRDNHGLGLSIVKAVAKMHGGTVFATSAEGRNTFGFTLSSTPTVMASTLPAQAPHEAPERTDAPLLERSHPGTS</sequence>
<keyword evidence="12 16" id="KW-1133">Transmembrane helix</keyword>
<evidence type="ECO:0000256" key="11">
    <source>
        <dbReference type="ARBA" id="ARBA00022840"/>
    </source>
</evidence>
<dbReference type="SMART" id="SM00387">
    <property type="entry name" value="HATPase_c"/>
    <property type="match status" value="1"/>
</dbReference>
<evidence type="ECO:0000313" key="19">
    <source>
        <dbReference type="EMBL" id="NMO15984.1"/>
    </source>
</evidence>
<keyword evidence="4" id="KW-1003">Cell membrane</keyword>
<keyword evidence="7 19" id="KW-0808">Transferase</keyword>
<dbReference type="InterPro" id="IPR006290">
    <property type="entry name" value="CztS_silS_copS"/>
</dbReference>
<dbReference type="PANTHER" id="PTHR45436">
    <property type="entry name" value="SENSOR HISTIDINE KINASE YKOH"/>
    <property type="match status" value="1"/>
</dbReference>
<comment type="caution">
    <text evidence="19">The sequence shown here is derived from an EMBL/GenBank/DDBJ whole genome shotgun (WGS) entry which is preliminary data.</text>
</comment>
<evidence type="ECO:0000259" key="18">
    <source>
        <dbReference type="PROSITE" id="PS50885"/>
    </source>
</evidence>
<dbReference type="Gene3D" id="1.10.287.130">
    <property type="match status" value="1"/>
</dbReference>
<feature type="region of interest" description="Disordered" evidence="15">
    <location>
        <begin position="463"/>
        <end position="486"/>
    </location>
</feature>
<feature type="transmembrane region" description="Helical" evidence="16">
    <location>
        <begin position="6"/>
        <end position="28"/>
    </location>
</feature>
<evidence type="ECO:0000256" key="12">
    <source>
        <dbReference type="ARBA" id="ARBA00022989"/>
    </source>
</evidence>
<evidence type="ECO:0000256" key="7">
    <source>
        <dbReference type="ARBA" id="ARBA00022679"/>
    </source>
</evidence>
<keyword evidence="5" id="KW-0997">Cell inner membrane</keyword>
<evidence type="ECO:0000256" key="13">
    <source>
        <dbReference type="ARBA" id="ARBA00023012"/>
    </source>
</evidence>
<dbReference type="InterPro" id="IPR003661">
    <property type="entry name" value="HisK_dim/P_dom"/>
</dbReference>
<dbReference type="InterPro" id="IPR050428">
    <property type="entry name" value="TCS_sensor_his_kinase"/>
</dbReference>
<feature type="transmembrane region" description="Helical" evidence="16">
    <location>
        <begin position="155"/>
        <end position="176"/>
    </location>
</feature>
<dbReference type="InterPro" id="IPR005467">
    <property type="entry name" value="His_kinase_dom"/>
</dbReference>
<dbReference type="RefSeq" id="WP_169345272.1">
    <property type="nucleotide sequence ID" value="NZ_JABBJJ010000053.1"/>
</dbReference>
<dbReference type="SMART" id="SM00388">
    <property type="entry name" value="HisKA"/>
    <property type="match status" value="1"/>
</dbReference>
<evidence type="ECO:0000256" key="8">
    <source>
        <dbReference type="ARBA" id="ARBA00022692"/>
    </source>
</evidence>
<dbReference type="InterPro" id="IPR036890">
    <property type="entry name" value="HATPase_C_sf"/>
</dbReference>
<dbReference type="CDD" id="cd00075">
    <property type="entry name" value="HATPase"/>
    <property type="match status" value="1"/>
</dbReference>
<dbReference type="InterPro" id="IPR003660">
    <property type="entry name" value="HAMP_dom"/>
</dbReference>
<evidence type="ECO:0000256" key="10">
    <source>
        <dbReference type="ARBA" id="ARBA00022777"/>
    </source>
</evidence>
<comment type="subcellular location">
    <subcellularLocation>
        <location evidence="2">Cell inner membrane</location>
    </subcellularLocation>
</comment>
<keyword evidence="8 16" id="KW-0812">Transmembrane</keyword>
<feature type="domain" description="HAMP" evidence="18">
    <location>
        <begin position="180"/>
        <end position="233"/>
    </location>
</feature>
<evidence type="ECO:0000256" key="14">
    <source>
        <dbReference type="ARBA" id="ARBA00023136"/>
    </source>
</evidence>
<dbReference type="GO" id="GO:0005524">
    <property type="term" value="F:ATP binding"/>
    <property type="evidence" value="ECO:0007669"/>
    <property type="project" value="UniProtKB-KW"/>
</dbReference>
<dbReference type="InterPro" id="IPR003594">
    <property type="entry name" value="HATPase_dom"/>
</dbReference>
<dbReference type="SUPFAM" id="SSF47384">
    <property type="entry name" value="Homodimeric domain of signal transducing histidine kinase"/>
    <property type="match status" value="1"/>
</dbReference>
<dbReference type="GO" id="GO:0005886">
    <property type="term" value="C:plasma membrane"/>
    <property type="evidence" value="ECO:0007669"/>
    <property type="project" value="UniProtKB-SubCell"/>
</dbReference>
<dbReference type="FunFam" id="1.10.287.130:FF:000001">
    <property type="entry name" value="Two-component sensor histidine kinase"/>
    <property type="match status" value="1"/>
</dbReference>
<keyword evidence="10 19" id="KW-0418">Kinase</keyword>
<dbReference type="AlphaFoldDB" id="A0A848LBX1"/>
<evidence type="ECO:0000256" key="5">
    <source>
        <dbReference type="ARBA" id="ARBA00022519"/>
    </source>
</evidence>
<dbReference type="Pfam" id="PF00672">
    <property type="entry name" value="HAMP"/>
    <property type="match status" value="1"/>
</dbReference>
<dbReference type="CDD" id="cd00082">
    <property type="entry name" value="HisKA"/>
    <property type="match status" value="1"/>
</dbReference>
<dbReference type="CDD" id="cd06225">
    <property type="entry name" value="HAMP"/>
    <property type="match status" value="1"/>
</dbReference>
<name>A0A848LBX1_9BACT</name>
<evidence type="ECO:0000259" key="17">
    <source>
        <dbReference type="PROSITE" id="PS50109"/>
    </source>
</evidence>
<feature type="domain" description="Histidine kinase" evidence="17">
    <location>
        <begin position="241"/>
        <end position="454"/>
    </location>
</feature>